<evidence type="ECO:0000313" key="2">
    <source>
        <dbReference type="Proteomes" id="UP000789366"/>
    </source>
</evidence>
<proteinExistence type="predicted"/>
<comment type="caution">
    <text evidence="1">The sequence shown here is derived from an EMBL/GenBank/DDBJ whole genome shotgun (WGS) entry which is preliminary data.</text>
</comment>
<keyword evidence="2" id="KW-1185">Reference proteome</keyword>
<evidence type="ECO:0000313" key="1">
    <source>
        <dbReference type="EMBL" id="CAG8483982.1"/>
    </source>
</evidence>
<reference evidence="1" key="1">
    <citation type="submission" date="2021-06" db="EMBL/GenBank/DDBJ databases">
        <authorList>
            <person name="Kallberg Y."/>
            <person name="Tangrot J."/>
            <person name="Rosling A."/>
        </authorList>
    </citation>
    <scope>NUCLEOTIDE SEQUENCE</scope>
    <source>
        <strain evidence="1">28 12/20/2015</strain>
    </source>
</reference>
<gene>
    <name evidence="1" type="ORF">SPELUC_LOCUS2253</name>
</gene>
<sequence length="305" mass="34913">MDKDAIDTTSIREGILFYQDADGNTGYYWDSEVGICAPSLIPTESELWKDQEISGDTPDLDAINYQRIAQQMNRNRNRKEHKDISNDEKYNKNITIIDDLSSLSEKDLLIEEENESAESLVEPVEKMTLYPSTIPESPSSTLIEPVRNLSLNDPSLNNNQESLYYDSSNFNLYRQESYLLTDFFTDSCYESFEDDSGGRSDDSNENDESDRINDGINNYDSHFNYANDVIMEERNFDDNEPPSPTSTRDPESDCPTLSQSEAIAWEYFQHFVGREFQDEAGLDYGENPGGKVWDDDEGMDPLENQ</sequence>
<protein>
    <submittedName>
        <fullName evidence="1">5809_t:CDS:1</fullName>
    </submittedName>
</protein>
<organism evidence="1 2">
    <name type="scientific">Cetraspora pellucida</name>
    <dbReference type="NCBI Taxonomy" id="1433469"/>
    <lineage>
        <taxon>Eukaryota</taxon>
        <taxon>Fungi</taxon>
        <taxon>Fungi incertae sedis</taxon>
        <taxon>Mucoromycota</taxon>
        <taxon>Glomeromycotina</taxon>
        <taxon>Glomeromycetes</taxon>
        <taxon>Diversisporales</taxon>
        <taxon>Gigasporaceae</taxon>
        <taxon>Cetraspora</taxon>
    </lineage>
</organism>
<accession>A0ACA9KPZ2</accession>
<dbReference type="EMBL" id="CAJVPW010001431">
    <property type="protein sequence ID" value="CAG8483982.1"/>
    <property type="molecule type" value="Genomic_DNA"/>
</dbReference>
<dbReference type="Proteomes" id="UP000789366">
    <property type="component" value="Unassembled WGS sequence"/>
</dbReference>
<name>A0ACA9KPZ2_9GLOM</name>